<dbReference type="EMBL" id="CP047418">
    <property type="protein sequence ID" value="QLL77406.1"/>
    <property type="molecule type" value="Genomic_DNA"/>
</dbReference>
<dbReference type="SUPFAM" id="SSF50249">
    <property type="entry name" value="Nucleic acid-binding proteins"/>
    <property type="match status" value="1"/>
</dbReference>
<feature type="region of interest" description="Disordered" evidence="1">
    <location>
        <begin position="73"/>
        <end position="161"/>
    </location>
</feature>
<dbReference type="InterPro" id="IPR012340">
    <property type="entry name" value="NA-bd_OB-fold"/>
</dbReference>
<dbReference type="PANTHER" id="PTHR10724:SF10">
    <property type="entry name" value="S1 RNA-BINDING DOMAIN-CONTAINING PROTEIN 1"/>
    <property type="match status" value="1"/>
</dbReference>
<proteinExistence type="predicted"/>
<dbReference type="GO" id="GO:0003729">
    <property type="term" value="F:mRNA binding"/>
    <property type="evidence" value="ECO:0007669"/>
    <property type="project" value="TreeGrafter"/>
</dbReference>
<dbReference type="KEGG" id="lsw:GTO87_01445"/>
<dbReference type="Pfam" id="PF00575">
    <property type="entry name" value="S1"/>
    <property type="match status" value="1"/>
</dbReference>
<dbReference type="GeneID" id="89599223"/>
<dbReference type="AlphaFoldDB" id="A0A7H9EIB7"/>
<dbReference type="InterPro" id="IPR003029">
    <property type="entry name" value="S1_domain"/>
</dbReference>
<dbReference type="PANTHER" id="PTHR10724">
    <property type="entry name" value="30S RIBOSOMAL PROTEIN S1"/>
    <property type="match status" value="1"/>
</dbReference>
<evidence type="ECO:0000259" key="2">
    <source>
        <dbReference type="PROSITE" id="PS50126"/>
    </source>
</evidence>
<accession>A0A7H9EIB7</accession>
<feature type="domain" description="S1 motif" evidence="2">
    <location>
        <begin position="6"/>
        <end position="74"/>
    </location>
</feature>
<feature type="compositionally biased region" description="Basic and acidic residues" evidence="1">
    <location>
        <begin position="94"/>
        <end position="109"/>
    </location>
</feature>
<feature type="compositionally biased region" description="Basic and acidic residues" evidence="1">
    <location>
        <begin position="75"/>
        <end position="87"/>
    </location>
</feature>
<evidence type="ECO:0000256" key="1">
    <source>
        <dbReference type="SAM" id="MobiDB-lite"/>
    </source>
</evidence>
<name>A0A7H9EIB7_9LACO</name>
<organism evidence="3 4">
    <name type="scientific">Ligilactobacillus saerimneri</name>
    <dbReference type="NCBI Taxonomy" id="228229"/>
    <lineage>
        <taxon>Bacteria</taxon>
        <taxon>Bacillati</taxon>
        <taxon>Bacillota</taxon>
        <taxon>Bacilli</taxon>
        <taxon>Lactobacillales</taxon>
        <taxon>Lactobacillaceae</taxon>
        <taxon>Ligilactobacillus</taxon>
    </lineage>
</organism>
<dbReference type="GO" id="GO:0005737">
    <property type="term" value="C:cytoplasm"/>
    <property type="evidence" value="ECO:0007669"/>
    <property type="project" value="UniProtKB-ARBA"/>
</dbReference>
<dbReference type="Proteomes" id="UP000510886">
    <property type="component" value="Chromosome"/>
</dbReference>
<dbReference type="FunFam" id="2.40.50.140:FF:000051">
    <property type="entry name" value="RNA-binding transcriptional accessory protein"/>
    <property type="match status" value="1"/>
</dbReference>
<dbReference type="SMART" id="SM00316">
    <property type="entry name" value="S1"/>
    <property type="match status" value="1"/>
</dbReference>
<dbReference type="InterPro" id="IPR050437">
    <property type="entry name" value="Ribos_protein_bS1-like"/>
</dbReference>
<evidence type="ECO:0000313" key="4">
    <source>
        <dbReference type="Proteomes" id="UP000510886"/>
    </source>
</evidence>
<dbReference type="GO" id="GO:0006412">
    <property type="term" value="P:translation"/>
    <property type="evidence" value="ECO:0007669"/>
    <property type="project" value="TreeGrafter"/>
</dbReference>
<evidence type="ECO:0000313" key="3">
    <source>
        <dbReference type="EMBL" id="QLL77406.1"/>
    </source>
</evidence>
<sequence>MSVEVGAKVKGKVTGITNFGAFVDIGNNTTGLVHISEISDKYVKDIHDILTVGDEVTVKVMSVGDDGKIGLSIRKAADKPHREDSHPKHFNKSNNRDRRENNNRSERSFTHGSRGFQRKTEHKNQDFDSMLAGFLKESDERLTSLRRNTEGKRGGRGGRRS</sequence>
<gene>
    <name evidence="3" type="ORF">GTO87_01445</name>
</gene>
<dbReference type="Gene3D" id="2.40.50.140">
    <property type="entry name" value="Nucleic acid-binding proteins"/>
    <property type="match status" value="1"/>
</dbReference>
<feature type="compositionally biased region" description="Basic and acidic residues" evidence="1">
    <location>
        <begin position="136"/>
        <end position="153"/>
    </location>
</feature>
<dbReference type="PROSITE" id="PS50126">
    <property type="entry name" value="S1"/>
    <property type="match status" value="1"/>
</dbReference>
<dbReference type="NCBIfam" id="NF006363">
    <property type="entry name" value="PRK08582.1"/>
    <property type="match status" value="1"/>
</dbReference>
<protein>
    <submittedName>
        <fullName evidence="3">RNA-binding protein S1</fullName>
    </submittedName>
</protein>
<dbReference type="RefSeq" id="WP_009555505.1">
    <property type="nucleotide sequence ID" value="NZ_CALVCX010000023.1"/>
</dbReference>
<dbReference type="GO" id="GO:0003735">
    <property type="term" value="F:structural constituent of ribosome"/>
    <property type="evidence" value="ECO:0007669"/>
    <property type="project" value="TreeGrafter"/>
</dbReference>
<reference evidence="3 4" key="1">
    <citation type="submission" date="2020-01" db="EMBL/GenBank/DDBJ databases">
        <title>Complete and circular genome sequences of six lactobacillus isolates from horses.</title>
        <authorList>
            <person name="Hassan H.M."/>
        </authorList>
    </citation>
    <scope>NUCLEOTIDE SEQUENCE [LARGE SCALE GENOMIC DNA]</scope>
    <source>
        <strain evidence="3 4">1A</strain>
    </source>
</reference>